<evidence type="ECO:0000313" key="7">
    <source>
        <dbReference type="EMBL" id="VVE23095.1"/>
    </source>
</evidence>
<keyword evidence="5" id="KW-0408">Iron</keyword>
<keyword evidence="8" id="KW-1185">Reference proteome</keyword>
<dbReference type="Proteomes" id="UP000366065">
    <property type="component" value="Unassembled WGS sequence"/>
</dbReference>
<dbReference type="SUPFAM" id="SSF47175">
    <property type="entry name" value="Cytochromes"/>
    <property type="match status" value="1"/>
</dbReference>
<dbReference type="RefSeq" id="WP_150722087.1">
    <property type="nucleotide sequence ID" value="NZ_CABPRV010000007.1"/>
</dbReference>
<comment type="caution">
    <text evidence="7">The sequence shown here is derived from an EMBL/GenBank/DDBJ whole genome shotgun (WGS) entry which is preliminary data.</text>
</comment>
<dbReference type="PROSITE" id="PS51009">
    <property type="entry name" value="CYTCII"/>
    <property type="match status" value="1"/>
</dbReference>
<proteinExistence type="predicted"/>
<protein>
    <submittedName>
        <fullName evidence="7">Cytochrome C</fullName>
    </submittedName>
</protein>
<sequence length="152" mass="15958">MKFTLAVAALAATAAIVVPAVAQAQFAKADDAVEYRQSALFLLGNHFGRIGAVVKGDAPFNKDDVAKNAELVATLSKLPWPAFEGGQTNGKSKAKPEVFSDKAKFRDAANKMETAVAQLNTVAKGGDLASIKTAFGEAAQTCKSCHDNFRAK</sequence>
<dbReference type="InterPro" id="IPR010980">
    <property type="entry name" value="Cyt_c/b562"/>
</dbReference>
<keyword evidence="4" id="KW-0249">Electron transport</keyword>
<evidence type="ECO:0000313" key="8">
    <source>
        <dbReference type="Proteomes" id="UP000366065"/>
    </source>
</evidence>
<dbReference type="Pfam" id="PF01322">
    <property type="entry name" value="Cytochrom_C_2"/>
    <property type="match status" value="1"/>
</dbReference>
<keyword evidence="6" id="KW-0732">Signal</keyword>
<dbReference type="Gene3D" id="1.20.120.10">
    <property type="entry name" value="Cytochrome c/b562"/>
    <property type="match status" value="1"/>
</dbReference>
<dbReference type="InterPro" id="IPR012127">
    <property type="entry name" value="Cyt_c_prime"/>
</dbReference>
<gene>
    <name evidence="7" type="ORF">PCA20602_03247</name>
</gene>
<feature type="signal peptide" evidence="6">
    <location>
        <begin position="1"/>
        <end position="24"/>
    </location>
</feature>
<feature type="chain" id="PRO_5046447635" evidence="6">
    <location>
        <begin position="25"/>
        <end position="152"/>
    </location>
</feature>
<dbReference type="PIRSF" id="PIRSF000027">
    <property type="entry name" value="Cytc_c_prime"/>
    <property type="match status" value="1"/>
</dbReference>
<keyword evidence="2" id="KW-0349">Heme</keyword>
<dbReference type="InterPro" id="IPR002321">
    <property type="entry name" value="Cyt_c_II"/>
</dbReference>
<name>A0ABY6W3R6_9BURK</name>
<evidence type="ECO:0000256" key="2">
    <source>
        <dbReference type="ARBA" id="ARBA00022617"/>
    </source>
</evidence>
<evidence type="ECO:0000256" key="4">
    <source>
        <dbReference type="ARBA" id="ARBA00022982"/>
    </source>
</evidence>
<accession>A0ABY6W3R6</accession>
<evidence type="ECO:0000256" key="6">
    <source>
        <dbReference type="SAM" id="SignalP"/>
    </source>
</evidence>
<evidence type="ECO:0000256" key="1">
    <source>
        <dbReference type="ARBA" id="ARBA00022448"/>
    </source>
</evidence>
<dbReference type="EMBL" id="CABPRV010000007">
    <property type="protein sequence ID" value="VVE23095.1"/>
    <property type="molecule type" value="Genomic_DNA"/>
</dbReference>
<evidence type="ECO:0000256" key="3">
    <source>
        <dbReference type="ARBA" id="ARBA00022723"/>
    </source>
</evidence>
<organism evidence="7 8">
    <name type="scientific">Pandoraea capi</name>
    <dbReference type="NCBI Taxonomy" id="2508286"/>
    <lineage>
        <taxon>Bacteria</taxon>
        <taxon>Pseudomonadati</taxon>
        <taxon>Pseudomonadota</taxon>
        <taxon>Betaproteobacteria</taxon>
        <taxon>Burkholderiales</taxon>
        <taxon>Burkholderiaceae</taxon>
        <taxon>Pandoraea</taxon>
    </lineage>
</organism>
<evidence type="ECO:0000256" key="5">
    <source>
        <dbReference type="ARBA" id="ARBA00023004"/>
    </source>
</evidence>
<keyword evidence="1" id="KW-0813">Transport</keyword>
<keyword evidence="3" id="KW-0479">Metal-binding</keyword>
<reference evidence="7 8" key="1">
    <citation type="submission" date="2019-08" db="EMBL/GenBank/DDBJ databases">
        <authorList>
            <person name="Peeters C."/>
        </authorList>
    </citation>
    <scope>NUCLEOTIDE SEQUENCE [LARGE SCALE GENOMIC DNA]</scope>
    <source>
        <strain evidence="7 8">LMG 20602</strain>
    </source>
</reference>